<name>F2L5F7_THEU7</name>
<dbReference type="GeneID" id="10360377"/>
<dbReference type="HOGENOM" id="CLU_009834_7_3_2"/>
<dbReference type="GO" id="GO:0003824">
    <property type="term" value="F:catalytic activity"/>
    <property type="evidence" value="ECO:0007669"/>
    <property type="project" value="UniProtKB-ARBA"/>
</dbReference>
<dbReference type="InterPro" id="IPR029045">
    <property type="entry name" value="ClpP/crotonase-like_dom_sf"/>
</dbReference>
<dbReference type="GO" id="GO:0006635">
    <property type="term" value="P:fatty acid beta-oxidation"/>
    <property type="evidence" value="ECO:0007669"/>
    <property type="project" value="TreeGrafter"/>
</dbReference>
<dbReference type="KEGG" id="tuz:TUZN_0842"/>
<dbReference type="PANTHER" id="PTHR11941:SF54">
    <property type="entry name" value="ENOYL-COA HYDRATASE, MITOCHONDRIAL"/>
    <property type="match status" value="1"/>
</dbReference>
<dbReference type="SUPFAM" id="SSF52096">
    <property type="entry name" value="ClpP/crotonase"/>
    <property type="match status" value="1"/>
</dbReference>
<gene>
    <name evidence="1" type="ordered locus">TUZN_0842</name>
</gene>
<sequence length="241" mass="26585">MAVIKERVGDVLVVKLSRPEKRNAFNLDMARRVLEALDEGCAAGGVVITGSGGFFSSGLDLAEIYGLRSLESSLEFFGTVNRVSKRIVECPKPVVAFVNGPALGYGTEMLYFVDYAVAVKSAYFSLPGVRYGLMTATPVVAPLLLGPRARSFLDWEFKLTAEEALEWGLVQRLVDDERQGMEVAVNIVKKIGEVPNASAIKRHFKAVLKLVEKDWAEFEKLVAEAAVNREVKSKIELFLKR</sequence>
<reference evidence="1 2" key="1">
    <citation type="journal article" date="2011" name="J. Bacteriol.">
        <title>Complete genome sequence of the thermoacidophilic crenarchaeon Thermoproteus uzoniensis 768-20.</title>
        <authorList>
            <person name="Mardanov A.V."/>
            <person name="Gumerov V.M."/>
            <person name="Beletsky A.V."/>
            <person name="Prokofeva M.I."/>
            <person name="Bonch-Osmolovskaya E.A."/>
            <person name="Ravin N.V."/>
            <person name="Skryabin K.G."/>
        </authorList>
    </citation>
    <scope>NUCLEOTIDE SEQUENCE [LARGE SCALE GENOMIC DNA]</scope>
    <source>
        <strain evidence="1 2">768-20</strain>
    </source>
</reference>
<dbReference type="InterPro" id="IPR001753">
    <property type="entry name" value="Enoyl-CoA_hydra/iso"/>
</dbReference>
<keyword evidence="2" id="KW-1185">Reference proteome</keyword>
<dbReference type="Gene3D" id="3.90.226.10">
    <property type="entry name" value="2-enoyl-CoA Hydratase, Chain A, domain 1"/>
    <property type="match status" value="1"/>
</dbReference>
<organism evidence="1 2">
    <name type="scientific">Thermoproteus uzoniensis (strain 768-20)</name>
    <dbReference type="NCBI Taxonomy" id="999630"/>
    <lineage>
        <taxon>Archaea</taxon>
        <taxon>Thermoproteota</taxon>
        <taxon>Thermoprotei</taxon>
        <taxon>Thermoproteales</taxon>
        <taxon>Thermoproteaceae</taxon>
        <taxon>Thermoproteus</taxon>
    </lineage>
</organism>
<dbReference type="PANTHER" id="PTHR11941">
    <property type="entry name" value="ENOYL-COA HYDRATASE-RELATED"/>
    <property type="match status" value="1"/>
</dbReference>
<dbReference type="OrthoDB" id="27846at2157"/>
<dbReference type="RefSeq" id="WP_013679664.1">
    <property type="nucleotide sequence ID" value="NC_015315.1"/>
</dbReference>
<evidence type="ECO:0000313" key="1">
    <source>
        <dbReference type="EMBL" id="AEA12328.1"/>
    </source>
</evidence>
<protein>
    <submittedName>
        <fullName evidence="1">Enoyl-CoA hydratase</fullName>
    </submittedName>
</protein>
<dbReference type="AlphaFoldDB" id="F2L5F7"/>
<dbReference type="EMBL" id="CP002590">
    <property type="protein sequence ID" value="AEA12328.1"/>
    <property type="molecule type" value="Genomic_DNA"/>
</dbReference>
<dbReference type="STRING" id="999630.TUZN_0842"/>
<dbReference type="CDD" id="cd06558">
    <property type="entry name" value="crotonase-like"/>
    <property type="match status" value="1"/>
</dbReference>
<proteinExistence type="predicted"/>
<dbReference type="eggNOG" id="arCOG00242">
    <property type="taxonomic scope" value="Archaea"/>
</dbReference>
<evidence type="ECO:0000313" key="2">
    <source>
        <dbReference type="Proteomes" id="UP000008138"/>
    </source>
</evidence>
<accession>F2L5F7</accession>
<dbReference type="Proteomes" id="UP000008138">
    <property type="component" value="Chromosome"/>
</dbReference>
<dbReference type="Pfam" id="PF00378">
    <property type="entry name" value="ECH_1"/>
    <property type="match status" value="1"/>
</dbReference>
<reference key="2">
    <citation type="submission" date="2011-03" db="EMBL/GenBank/DDBJ databases">
        <title>Complete genome sequence of the thermoacidophilic crenarchaeon Thermoproteus uzoniensis 768-20.</title>
        <authorList>
            <person name="Mardanov A.V."/>
            <person name="Gumerov V.M."/>
            <person name="Beletsky A.V."/>
            <person name="Prokofeva M.I."/>
            <person name="Bonch-Osmolovskaya E.A."/>
            <person name="Ravin N.V."/>
            <person name="Skryabin K.G."/>
        </authorList>
    </citation>
    <scope>NUCLEOTIDE SEQUENCE</scope>
    <source>
        <strain>768-20</strain>
    </source>
</reference>